<keyword evidence="1" id="KW-0472">Membrane</keyword>
<dbReference type="AlphaFoldDB" id="W7M2P8"/>
<keyword evidence="1" id="KW-0812">Transmembrane</keyword>
<dbReference type="GeneID" id="30072742"/>
<evidence type="ECO:0000313" key="3">
    <source>
        <dbReference type="Proteomes" id="UP000009096"/>
    </source>
</evidence>
<protein>
    <submittedName>
        <fullName evidence="2">Uncharacterized protein</fullName>
    </submittedName>
</protein>
<gene>
    <name evidence="2" type="ORF">FVEG_15866</name>
</gene>
<keyword evidence="1" id="KW-1133">Transmembrane helix</keyword>
<feature type="transmembrane region" description="Helical" evidence="1">
    <location>
        <begin position="123"/>
        <end position="141"/>
    </location>
</feature>
<dbReference type="RefSeq" id="XP_018752004.1">
    <property type="nucleotide sequence ID" value="XM_018905092.1"/>
</dbReference>
<name>W7M2P8_GIBM7</name>
<accession>W7M2P8</accession>
<dbReference type="EMBL" id="CM000579">
    <property type="protein sequence ID" value="EWG45813.1"/>
    <property type="molecule type" value="Genomic_DNA"/>
</dbReference>
<evidence type="ECO:0000256" key="1">
    <source>
        <dbReference type="SAM" id="Phobius"/>
    </source>
</evidence>
<sequence length="154" mass="17230">MREEDASKLTISNKRLETATRLAAMRLADVSQFVRCIYHALQALVGAICTLPQHAFGQTGNRYKAVPRQRTSSFGGLPSVNDFKSSLASGHVDTMPLHRTISKSKLNPLNKAQPSHRRYRSTYLPDHVLVFLITIIISWVSNRPVLIALHDPLN</sequence>
<evidence type="ECO:0000313" key="2">
    <source>
        <dbReference type="EMBL" id="EWG45813.1"/>
    </source>
</evidence>
<dbReference type="KEGG" id="fvr:FVEG_15866"/>
<keyword evidence="3" id="KW-1185">Reference proteome</keyword>
<reference evidence="2 3" key="1">
    <citation type="journal article" date="2010" name="Nature">
        <title>Comparative genomics reveals mobile pathogenicity chromosomes in Fusarium.</title>
        <authorList>
            <person name="Ma L.J."/>
            <person name="van der Does H.C."/>
            <person name="Borkovich K.A."/>
            <person name="Coleman J.J."/>
            <person name="Daboussi M.J."/>
            <person name="Di Pietro A."/>
            <person name="Dufresne M."/>
            <person name="Freitag M."/>
            <person name="Grabherr M."/>
            <person name="Henrissat B."/>
            <person name="Houterman P.M."/>
            <person name="Kang S."/>
            <person name="Shim W.B."/>
            <person name="Woloshuk C."/>
            <person name="Xie X."/>
            <person name="Xu J.R."/>
            <person name="Antoniw J."/>
            <person name="Baker S.E."/>
            <person name="Bluhm B.H."/>
            <person name="Breakspear A."/>
            <person name="Brown D.W."/>
            <person name="Butchko R.A."/>
            <person name="Chapman S."/>
            <person name="Coulson R."/>
            <person name="Coutinho P.M."/>
            <person name="Danchin E.G."/>
            <person name="Diener A."/>
            <person name="Gale L.R."/>
            <person name="Gardiner D.M."/>
            <person name="Goff S."/>
            <person name="Hammond-Kosack K.E."/>
            <person name="Hilburn K."/>
            <person name="Hua-Van A."/>
            <person name="Jonkers W."/>
            <person name="Kazan K."/>
            <person name="Kodira C.D."/>
            <person name="Koehrsen M."/>
            <person name="Kumar L."/>
            <person name="Lee Y.H."/>
            <person name="Li L."/>
            <person name="Manners J.M."/>
            <person name="Miranda-Saavedra D."/>
            <person name="Mukherjee M."/>
            <person name="Park G."/>
            <person name="Park J."/>
            <person name="Park S.Y."/>
            <person name="Proctor R.H."/>
            <person name="Regev A."/>
            <person name="Ruiz-Roldan M.C."/>
            <person name="Sain D."/>
            <person name="Sakthikumar S."/>
            <person name="Sykes S."/>
            <person name="Schwartz D.C."/>
            <person name="Turgeon B.G."/>
            <person name="Wapinski I."/>
            <person name="Yoder O."/>
            <person name="Young S."/>
            <person name="Zeng Q."/>
            <person name="Zhou S."/>
            <person name="Galagan J."/>
            <person name="Cuomo C.A."/>
            <person name="Kistler H.C."/>
            <person name="Rep M."/>
        </authorList>
    </citation>
    <scope>NUCLEOTIDE SEQUENCE [LARGE SCALE GENOMIC DNA]</scope>
    <source>
        <strain evidence="3">M3125 / FGSC 7600</strain>
    </source>
</reference>
<proteinExistence type="predicted"/>
<organism evidence="2 3">
    <name type="scientific">Gibberella moniliformis (strain M3125 / FGSC 7600)</name>
    <name type="common">Maize ear and stalk rot fungus</name>
    <name type="synonym">Fusarium verticillioides</name>
    <dbReference type="NCBI Taxonomy" id="334819"/>
    <lineage>
        <taxon>Eukaryota</taxon>
        <taxon>Fungi</taxon>
        <taxon>Dikarya</taxon>
        <taxon>Ascomycota</taxon>
        <taxon>Pezizomycotina</taxon>
        <taxon>Sordariomycetes</taxon>
        <taxon>Hypocreomycetidae</taxon>
        <taxon>Hypocreales</taxon>
        <taxon>Nectriaceae</taxon>
        <taxon>Fusarium</taxon>
        <taxon>Fusarium fujikuroi species complex</taxon>
    </lineage>
</organism>
<dbReference type="VEuPathDB" id="FungiDB:FVEG_15866"/>
<dbReference type="Proteomes" id="UP000009096">
    <property type="component" value="Chromosome 2"/>
</dbReference>
<dbReference type="EMBL" id="DS022248">
    <property type="protein sequence ID" value="EWG45813.1"/>
    <property type="molecule type" value="Genomic_DNA"/>
</dbReference>